<accession>A0AA85IP08</accession>
<evidence type="ECO:0000256" key="7">
    <source>
        <dbReference type="ARBA" id="ARBA00022968"/>
    </source>
</evidence>
<dbReference type="GO" id="GO:0016020">
    <property type="term" value="C:membrane"/>
    <property type="evidence" value="ECO:0007669"/>
    <property type="project" value="UniProtKB-SubCell"/>
</dbReference>
<keyword evidence="10 11" id="KW-0325">Glycoprotein</keyword>
<feature type="domain" description="Galactosyltransferase C-terminal" evidence="12">
    <location>
        <begin position="228"/>
        <end position="303"/>
    </location>
</feature>
<keyword evidence="4 11" id="KW-0328">Glycosyltransferase</keyword>
<sequence length="357" mass="40986">MIFKKKSLGGRIFICKIILLTLYTILIVHTHFEYFRSKEIVYNYTREILIIGNAGQIGSIETCRTVCENIQSVSRHRIDEFKQSGAITVNANLTNAESMINNTFSPHLIGGSWMFKEESNNSESNCDHVPKSGVAIIFVCKNRWKQLNITLSTLIPILQKQRLCYRIFVVEQEDDGLLNKAMLLNIGFAEAKKRFDFACAVFHDADLAPLDDRIPYGCDEQTMKTVVHLSVGVSSWNYKLPYKTLIGGVLKISTEHFLATNGYSNSYWGWGAEDDDLERRLNAAHIEYIHINESIARYLALPHPIQTRSKSKLRYSLLYKASERMHTDGLNSLKYNITIFSEQRYYTYFLISIHQPS</sequence>
<reference evidence="15" key="2">
    <citation type="submission" date="2023-11" db="UniProtKB">
        <authorList>
            <consortium name="WormBaseParasite"/>
        </authorList>
    </citation>
    <scope>IDENTIFICATION</scope>
</reference>
<dbReference type="SUPFAM" id="SSF53448">
    <property type="entry name" value="Nucleotide-diphospho-sugar transferases"/>
    <property type="match status" value="1"/>
</dbReference>
<keyword evidence="7 11" id="KW-0735">Signal-anchor</keyword>
<keyword evidence="6 11" id="KW-0812">Transmembrane</keyword>
<feature type="domain" description="Galactosyltransferase N-terminal" evidence="13">
    <location>
        <begin position="124"/>
        <end position="219"/>
    </location>
</feature>
<dbReference type="GO" id="GO:0005794">
    <property type="term" value="C:Golgi apparatus"/>
    <property type="evidence" value="ECO:0007669"/>
    <property type="project" value="TreeGrafter"/>
</dbReference>
<evidence type="ECO:0000259" key="13">
    <source>
        <dbReference type="Pfam" id="PF13733"/>
    </source>
</evidence>
<dbReference type="Proteomes" id="UP000050795">
    <property type="component" value="Unassembled WGS sequence"/>
</dbReference>
<keyword evidence="14" id="KW-1185">Reference proteome</keyword>
<dbReference type="PANTHER" id="PTHR19300">
    <property type="entry name" value="BETA-1,4-GALACTOSYLTRANSFERASE"/>
    <property type="match status" value="1"/>
</dbReference>
<evidence type="ECO:0000256" key="11">
    <source>
        <dbReference type="RuleBase" id="RU368121"/>
    </source>
</evidence>
<comment type="subcellular location">
    <subcellularLocation>
        <location evidence="1">Membrane</location>
        <topology evidence="1">Single-pass type II membrane protein</topology>
    </subcellularLocation>
</comment>
<feature type="transmembrane region" description="Helical" evidence="11">
    <location>
        <begin position="12"/>
        <end position="32"/>
    </location>
</feature>
<keyword evidence="8 11" id="KW-1133">Transmembrane helix</keyword>
<evidence type="ECO:0000256" key="1">
    <source>
        <dbReference type="ARBA" id="ARBA00004606"/>
    </source>
</evidence>
<evidence type="ECO:0000256" key="4">
    <source>
        <dbReference type="ARBA" id="ARBA00022676"/>
    </source>
</evidence>
<dbReference type="PANTHER" id="PTHR19300:SF57">
    <property type="entry name" value="BETA-1,4-N-ACETYLGALACTOSAMINYLTRANSFERASE"/>
    <property type="match status" value="1"/>
</dbReference>
<evidence type="ECO:0000256" key="5">
    <source>
        <dbReference type="ARBA" id="ARBA00022679"/>
    </source>
</evidence>
<proteinExistence type="inferred from homology"/>
<evidence type="ECO:0000256" key="8">
    <source>
        <dbReference type="ARBA" id="ARBA00022989"/>
    </source>
</evidence>
<dbReference type="InterPro" id="IPR027791">
    <property type="entry name" value="Galactosyl_T_C"/>
</dbReference>
<dbReference type="InterPro" id="IPR027995">
    <property type="entry name" value="Galactosyl_T_N"/>
</dbReference>
<organism evidence="14 15">
    <name type="scientific">Trichobilharzia regenti</name>
    <name type="common">Nasal bird schistosome</name>
    <dbReference type="NCBI Taxonomy" id="157069"/>
    <lineage>
        <taxon>Eukaryota</taxon>
        <taxon>Metazoa</taxon>
        <taxon>Spiralia</taxon>
        <taxon>Lophotrochozoa</taxon>
        <taxon>Platyhelminthes</taxon>
        <taxon>Trematoda</taxon>
        <taxon>Digenea</taxon>
        <taxon>Strigeidida</taxon>
        <taxon>Schistosomatoidea</taxon>
        <taxon>Schistosomatidae</taxon>
        <taxon>Trichobilharzia</taxon>
    </lineage>
</organism>
<comment type="pathway">
    <text evidence="2 11">Protein modification; protein glycosylation.</text>
</comment>
<dbReference type="Gene3D" id="3.90.550.10">
    <property type="entry name" value="Spore Coat Polysaccharide Biosynthesis Protein SpsA, Chain A"/>
    <property type="match status" value="1"/>
</dbReference>
<dbReference type="GO" id="GO:0033842">
    <property type="term" value="F:N-acetyl-beta-glucosaminyl-derivative 4-beta-N-acetylgalactosaminyltransferase activity"/>
    <property type="evidence" value="ECO:0007669"/>
    <property type="project" value="TreeGrafter"/>
</dbReference>
<evidence type="ECO:0000313" key="14">
    <source>
        <dbReference type="Proteomes" id="UP000050795"/>
    </source>
</evidence>
<dbReference type="WBParaSite" id="TREG1_101540.1">
    <property type="protein sequence ID" value="TREG1_101540.1"/>
    <property type="gene ID" value="TREG1_101540"/>
</dbReference>
<evidence type="ECO:0000256" key="6">
    <source>
        <dbReference type="ARBA" id="ARBA00022692"/>
    </source>
</evidence>
<dbReference type="InterPro" id="IPR029044">
    <property type="entry name" value="Nucleotide-diphossugar_trans"/>
</dbReference>
<dbReference type="GO" id="GO:0008378">
    <property type="term" value="F:galactosyltransferase activity"/>
    <property type="evidence" value="ECO:0007669"/>
    <property type="project" value="TreeGrafter"/>
</dbReference>
<dbReference type="Pfam" id="PF13733">
    <property type="entry name" value="Glyco_transf_7N"/>
    <property type="match status" value="1"/>
</dbReference>
<reference evidence="14" key="1">
    <citation type="submission" date="2022-06" db="EMBL/GenBank/DDBJ databases">
        <authorList>
            <person name="Berger JAMES D."/>
            <person name="Berger JAMES D."/>
        </authorList>
    </citation>
    <scope>NUCLEOTIDE SEQUENCE [LARGE SCALE GENOMIC DNA]</scope>
</reference>
<dbReference type="AlphaFoldDB" id="A0AA85IP08"/>
<comment type="function">
    <text evidence="11">Catalyses the transfer of galactose onto proteins or lipids.</text>
</comment>
<dbReference type="InterPro" id="IPR003859">
    <property type="entry name" value="Galactosyl_T"/>
</dbReference>
<comment type="similarity">
    <text evidence="3 11">Belongs to the glycosyltransferase 7 family.</text>
</comment>
<evidence type="ECO:0000256" key="2">
    <source>
        <dbReference type="ARBA" id="ARBA00004922"/>
    </source>
</evidence>
<dbReference type="GO" id="GO:0005975">
    <property type="term" value="P:carbohydrate metabolic process"/>
    <property type="evidence" value="ECO:0007669"/>
    <property type="project" value="InterPro"/>
</dbReference>
<evidence type="ECO:0000256" key="10">
    <source>
        <dbReference type="ARBA" id="ARBA00023180"/>
    </source>
</evidence>
<protein>
    <recommendedName>
        <fullName evidence="11">Beta-1,4-galactosyltransferase</fullName>
        <ecNumber evidence="11">2.4.1.-</ecNumber>
    </recommendedName>
</protein>
<evidence type="ECO:0000259" key="12">
    <source>
        <dbReference type="Pfam" id="PF02709"/>
    </source>
</evidence>
<dbReference type="PRINTS" id="PR02050">
    <property type="entry name" value="B14GALTRFASE"/>
</dbReference>
<evidence type="ECO:0000256" key="9">
    <source>
        <dbReference type="ARBA" id="ARBA00023136"/>
    </source>
</evidence>
<dbReference type="Pfam" id="PF02709">
    <property type="entry name" value="Glyco_transf_7C"/>
    <property type="match status" value="1"/>
</dbReference>
<dbReference type="EC" id="2.4.1.-" evidence="11"/>
<evidence type="ECO:0000256" key="3">
    <source>
        <dbReference type="ARBA" id="ARBA00005735"/>
    </source>
</evidence>
<keyword evidence="5 11" id="KW-0808">Transferase</keyword>
<dbReference type="GO" id="GO:0006688">
    <property type="term" value="P:glycosphingolipid biosynthetic process"/>
    <property type="evidence" value="ECO:0007669"/>
    <property type="project" value="TreeGrafter"/>
</dbReference>
<keyword evidence="9 11" id="KW-0472">Membrane</keyword>
<evidence type="ECO:0000313" key="15">
    <source>
        <dbReference type="WBParaSite" id="TREG1_101540.1"/>
    </source>
</evidence>
<name>A0AA85IP08_TRIRE</name>